<organism evidence="1">
    <name type="scientific">Cucumis melo</name>
    <name type="common">Muskmelon</name>
    <dbReference type="NCBI Taxonomy" id="3656"/>
    <lineage>
        <taxon>Eukaryota</taxon>
        <taxon>Viridiplantae</taxon>
        <taxon>Streptophyta</taxon>
        <taxon>Embryophyta</taxon>
        <taxon>Tracheophyta</taxon>
        <taxon>Spermatophyta</taxon>
        <taxon>Magnoliopsida</taxon>
        <taxon>eudicotyledons</taxon>
        <taxon>Gunneridae</taxon>
        <taxon>Pentapetalae</taxon>
        <taxon>rosids</taxon>
        <taxon>fabids</taxon>
        <taxon>Cucurbitales</taxon>
        <taxon>Cucurbitaceae</taxon>
        <taxon>Benincaseae</taxon>
        <taxon>Cucumis</taxon>
    </lineage>
</organism>
<sequence length="61" mass="6780">MRTAAAAASAYVASRVVGLSNRPHLIFIDGHCKAKRKKPTNIFDIVVGYKFEIELYVKNVT</sequence>
<protein>
    <submittedName>
        <fullName evidence="1">Uncharacterized protein</fullName>
    </submittedName>
</protein>
<name>A0A9I9EG82_CUCME</name>
<proteinExistence type="predicted"/>
<accession>A0A9I9EG82</accession>
<dbReference type="EnsemblPlants" id="MELO3C033349.2.1">
    <property type="protein sequence ID" value="MELO3C033349.2.1"/>
    <property type="gene ID" value="MELO3C033349.2"/>
</dbReference>
<reference evidence="1" key="1">
    <citation type="submission" date="2023-03" db="UniProtKB">
        <authorList>
            <consortium name="EnsemblPlants"/>
        </authorList>
    </citation>
    <scope>IDENTIFICATION</scope>
</reference>
<evidence type="ECO:0000313" key="1">
    <source>
        <dbReference type="EnsemblPlants" id="MELO3C033349.2.1"/>
    </source>
</evidence>
<dbReference type="Gramene" id="MELO3C033349.2.1">
    <property type="protein sequence ID" value="MELO3C033349.2.1"/>
    <property type="gene ID" value="MELO3C033349.2"/>
</dbReference>
<dbReference type="AlphaFoldDB" id="A0A9I9EG82"/>